<gene>
    <name evidence="1" type="ordered locus">Belba_1551</name>
    <name evidence="2" type="ordered locus">Belba_1565</name>
</gene>
<protein>
    <submittedName>
        <fullName evidence="1">Uncharacterized protein</fullName>
    </submittedName>
</protein>
<dbReference type="AlphaFoldDB" id="I3Z4J5"/>
<proteinExistence type="predicted"/>
<evidence type="ECO:0000313" key="1">
    <source>
        <dbReference type="EMBL" id="AFL84163.1"/>
    </source>
</evidence>
<evidence type="ECO:0000313" key="2">
    <source>
        <dbReference type="EMBL" id="AFL84175.1"/>
    </source>
</evidence>
<dbReference type="Proteomes" id="UP000006050">
    <property type="component" value="Chromosome"/>
</dbReference>
<sequence>MAILGVFAFYSNPVVGQEEVPDDEYEWCQFIDRPDRPEIDGCKVAYFDHICPCE</sequence>
<dbReference type="EMBL" id="CP003281">
    <property type="protein sequence ID" value="AFL84175.1"/>
    <property type="molecule type" value="Genomic_DNA"/>
</dbReference>
<reference evidence="1" key="1">
    <citation type="submission" date="2012-06" db="EMBL/GenBank/DDBJ databases">
        <title>The complete genome of Belliella baltica DSM 15883.</title>
        <authorList>
            <consortium name="US DOE Joint Genome Institute (JGI-PGF)"/>
            <person name="Lucas S."/>
            <person name="Copeland A."/>
            <person name="Lapidus A."/>
            <person name="Goodwin L."/>
            <person name="Pitluck S."/>
            <person name="Peters L."/>
            <person name="Mikhailova N."/>
            <person name="Davenport K."/>
            <person name="Kyrpides N."/>
            <person name="Mavromatis K."/>
            <person name="Pagani I."/>
            <person name="Ivanova N."/>
            <person name="Ovchinnikova G."/>
            <person name="Zeytun A."/>
            <person name="Detter J.C."/>
            <person name="Han C."/>
            <person name="Land M."/>
            <person name="Hauser L."/>
            <person name="Markowitz V."/>
            <person name="Cheng J.-F."/>
            <person name="Hugenholtz P."/>
            <person name="Woyke T."/>
            <person name="Wu D."/>
            <person name="Tindall B."/>
            <person name="Pomrenke H."/>
            <person name="Brambilla E."/>
            <person name="Klenk H.-P."/>
            <person name="Eisen J.A."/>
        </authorList>
    </citation>
    <scope>NUCLEOTIDE SEQUENCE</scope>
    <source>
        <strain evidence="1">DSM 15883</strain>
    </source>
</reference>
<accession>I3Z4J5</accession>
<dbReference type="KEGG" id="bbd:Belba_1565"/>
<evidence type="ECO:0000313" key="3">
    <source>
        <dbReference type="Proteomes" id="UP000006050"/>
    </source>
</evidence>
<keyword evidence="3" id="KW-1185">Reference proteome</keyword>
<reference evidence="3" key="2">
    <citation type="submission" date="2012-06" db="EMBL/GenBank/DDBJ databases">
        <title>The complete genome of Belliella baltica DSM 15883.</title>
        <authorList>
            <person name="Lucas S."/>
            <person name="Copeland A."/>
            <person name="Lapidus A."/>
            <person name="Goodwin L."/>
            <person name="Pitluck S."/>
            <person name="Peters L."/>
            <person name="Mikhailova N."/>
            <person name="Davenport K."/>
            <person name="Kyrpides N."/>
            <person name="Mavromatis K."/>
            <person name="Pagani I."/>
            <person name="Ivanova N."/>
            <person name="Ovchinnikova G."/>
            <person name="Zeytun A."/>
            <person name="Detter J.C."/>
            <person name="Han C."/>
            <person name="Land M."/>
            <person name="Hauser L."/>
            <person name="Markowitz V."/>
            <person name="Cheng J.-F."/>
            <person name="Hugenholtz P."/>
            <person name="Woyke T."/>
            <person name="Wu D."/>
            <person name="Tindall B."/>
            <person name="Pomrenke H."/>
            <person name="Brambilla E."/>
            <person name="Klenk H.-P."/>
            <person name="Eisen J.A."/>
        </authorList>
    </citation>
    <scope>NUCLEOTIDE SEQUENCE [LARGE SCALE GENOMIC DNA]</scope>
    <source>
        <strain evidence="3">DSM 15883 / CIP 108006 / LMG 21964 / BA134</strain>
    </source>
</reference>
<dbReference type="EMBL" id="CP003281">
    <property type="protein sequence ID" value="AFL84163.1"/>
    <property type="molecule type" value="Genomic_DNA"/>
</dbReference>
<dbReference type="HOGENOM" id="CLU_3040799_0_0_10"/>
<dbReference type="STRING" id="866536.Belba_1551"/>
<name>I3Z4J5_BELBD</name>
<dbReference type="KEGG" id="bbd:Belba_1551"/>
<organism evidence="1 3">
    <name type="scientific">Belliella baltica (strain DSM 15883 / CIP 108006 / LMG 21964 / BA134)</name>
    <dbReference type="NCBI Taxonomy" id="866536"/>
    <lineage>
        <taxon>Bacteria</taxon>
        <taxon>Pseudomonadati</taxon>
        <taxon>Bacteroidota</taxon>
        <taxon>Cytophagia</taxon>
        <taxon>Cytophagales</taxon>
        <taxon>Cyclobacteriaceae</taxon>
        <taxon>Belliella</taxon>
    </lineage>
</organism>